<feature type="binding site" evidence="15">
    <location>
        <begin position="34"/>
        <end position="38"/>
    </location>
    <ligand>
        <name>GTP</name>
        <dbReference type="ChEBI" id="CHEBI:37565"/>
        <label>1</label>
    </ligand>
</feature>
<evidence type="ECO:0000256" key="7">
    <source>
        <dbReference type="ARBA" id="ARBA00022692"/>
    </source>
</evidence>
<dbReference type="InterPro" id="IPR050860">
    <property type="entry name" value="FeoB_GTPase"/>
</dbReference>
<dbReference type="OrthoDB" id="9809127at2"/>
<feature type="transmembrane region" description="Helical" evidence="17">
    <location>
        <begin position="432"/>
        <end position="456"/>
    </location>
</feature>
<feature type="transmembrane region" description="Helical" evidence="17">
    <location>
        <begin position="322"/>
        <end position="340"/>
    </location>
</feature>
<dbReference type="InterPro" id="IPR006073">
    <property type="entry name" value="GTP-bd"/>
</dbReference>
<proteinExistence type="inferred from homology"/>
<feature type="binding site" evidence="15">
    <location>
        <begin position="57"/>
        <end position="60"/>
    </location>
    <ligand>
        <name>GTP</name>
        <dbReference type="ChEBI" id="CHEBI:37565"/>
        <label>1</label>
    </ligand>
</feature>
<reference evidence="19 20" key="1">
    <citation type="submission" date="2016-09" db="EMBL/GenBank/DDBJ databases">
        <title>Desulfuribacillus arsenicus sp. nov., an obligately anaerobic, dissimilatory arsenic- and antimonate-reducing bacterium isolated from anoxic sediments.</title>
        <authorList>
            <person name="Abin C.A."/>
            <person name="Hollibaugh J.T."/>
        </authorList>
    </citation>
    <scope>NUCLEOTIDE SEQUENCE [LARGE SCALE GENOMIC DNA]</scope>
    <source>
        <strain evidence="19 20">MLFW-2</strain>
    </source>
</reference>
<keyword evidence="3 17" id="KW-0813">Transport</keyword>
<feature type="domain" description="FeoB-type G" evidence="18">
    <location>
        <begin position="2"/>
        <end position="166"/>
    </location>
</feature>
<dbReference type="AlphaFoldDB" id="A0A1E5L540"/>
<feature type="transmembrane region" description="Helical" evidence="17">
    <location>
        <begin position="352"/>
        <end position="373"/>
    </location>
</feature>
<keyword evidence="10 17" id="KW-0408">Iron</keyword>
<keyword evidence="13 17" id="KW-0472">Membrane</keyword>
<accession>A0A1E5L540</accession>
<evidence type="ECO:0000256" key="8">
    <source>
        <dbReference type="ARBA" id="ARBA00022741"/>
    </source>
</evidence>
<evidence type="ECO:0000256" key="6">
    <source>
        <dbReference type="ARBA" id="ARBA00022519"/>
    </source>
</evidence>
<dbReference type="InterPro" id="IPR011640">
    <property type="entry name" value="Fe2_transport_prot_B_C"/>
</dbReference>
<feature type="transmembrane region" description="Helical" evidence="17">
    <location>
        <begin position="520"/>
        <end position="541"/>
    </location>
</feature>
<dbReference type="InterPro" id="IPR041069">
    <property type="entry name" value="FeoB_Cyto"/>
</dbReference>
<comment type="caution">
    <text evidence="19">The sequence shown here is derived from an EMBL/GenBank/DDBJ whole genome shotgun (WGS) entry which is preliminary data.</text>
</comment>
<keyword evidence="6" id="KW-0997">Cell inner membrane</keyword>
<feature type="binding site" evidence="16">
    <location>
        <position position="23"/>
    </location>
    <ligand>
        <name>Mg(2+)</name>
        <dbReference type="ChEBI" id="CHEBI:18420"/>
        <label>2</label>
    </ligand>
</feature>
<dbReference type="STRING" id="1390249.BHU72_06400"/>
<feature type="binding site" evidence="16">
    <location>
        <position position="20"/>
    </location>
    <ligand>
        <name>Mg(2+)</name>
        <dbReference type="ChEBI" id="CHEBI:18420"/>
        <label>2</label>
    </ligand>
</feature>
<dbReference type="NCBIfam" id="TIGR00437">
    <property type="entry name" value="feoB"/>
    <property type="match status" value="1"/>
</dbReference>
<feature type="transmembrane region" description="Helical" evidence="17">
    <location>
        <begin position="402"/>
        <end position="420"/>
    </location>
</feature>
<dbReference type="GO" id="GO:0005886">
    <property type="term" value="C:plasma membrane"/>
    <property type="evidence" value="ECO:0007669"/>
    <property type="project" value="UniProtKB-SubCell"/>
</dbReference>
<dbReference type="InterPro" id="IPR003373">
    <property type="entry name" value="Fe2_transport_prot-B"/>
</dbReference>
<dbReference type="GO" id="GO:0005525">
    <property type="term" value="F:GTP binding"/>
    <property type="evidence" value="ECO:0007669"/>
    <property type="project" value="UniProtKB-KW"/>
</dbReference>
<name>A0A1E5L540_9FIRM</name>
<dbReference type="Pfam" id="PF17910">
    <property type="entry name" value="FeoB_Cyto"/>
    <property type="match status" value="1"/>
</dbReference>
<evidence type="ECO:0000256" key="2">
    <source>
        <dbReference type="ARBA" id="ARBA00004429"/>
    </source>
</evidence>
<evidence type="ECO:0000259" key="18">
    <source>
        <dbReference type="PROSITE" id="PS51711"/>
    </source>
</evidence>
<feature type="transmembrane region" description="Helical" evidence="17">
    <location>
        <begin position="577"/>
        <end position="599"/>
    </location>
</feature>
<dbReference type="InterPro" id="IPR030389">
    <property type="entry name" value="G_FEOB_dom"/>
</dbReference>
<feature type="transmembrane region" description="Helical" evidence="17">
    <location>
        <begin position="619"/>
        <end position="641"/>
    </location>
</feature>
<dbReference type="EMBL" id="MJAT01000033">
    <property type="protein sequence ID" value="OEH85231.1"/>
    <property type="molecule type" value="Genomic_DNA"/>
</dbReference>
<organism evidence="19 20">
    <name type="scientific">Desulfuribacillus stibiiarsenatis</name>
    <dbReference type="NCBI Taxonomy" id="1390249"/>
    <lineage>
        <taxon>Bacteria</taxon>
        <taxon>Bacillati</taxon>
        <taxon>Bacillota</taxon>
        <taxon>Desulfuribacillia</taxon>
        <taxon>Desulfuribacillales</taxon>
        <taxon>Desulfuribacillaceae</taxon>
        <taxon>Desulfuribacillus</taxon>
    </lineage>
</organism>
<dbReference type="GO" id="GO:0015093">
    <property type="term" value="F:ferrous iron transmembrane transporter activity"/>
    <property type="evidence" value="ECO:0007669"/>
    <property type="project" value="UniProtKB-UniRule"/>
</dbReference>
<evidence type="ECO:0000256" key="10">
    <source>
        <dbReference type="ARBA" id="ARBA00023004"/>
    </source>
</evidence>
<dbReference type="PANTHER" id="PTHR43185:SF1">
    <property type="entry name" value="FE(2+) TRANSPORTER FEOB"/>
    <property type="match status" value="1"/>
</dbReference>
<keyword evidence="9 17" id="KW-1133">Transmembrane helix</keyword>
<keyword evidence="5 17" id="KW-0410">Iron transport</keyword>
<evidence type="ECO:0000313" key="20">
    <source>
        <dbReference type="Proteomes" id="UP000095255"/>
    </source>
</evidence>
<dbReference type="RefSeq" id="WP_069702558.1">
    <property type="nucleotide sequence ID" value="NZ_MJAT01000033.1"/>
</dbReference>
<dbReference type="Pfam" id="PF07670">
    <property type="entry name" value="Gate"/>
    <property type="match status" value="2"/>
</dbReference>
<keyword evidence="4" id="KW-1003">Cell membrane</keyword>
<dbReference type="Proteomes" id="UP000095255">
    <property type="component" value="Unassembled WGS sequence"/>
</dbReference>
<evidence type="ECO:0000256" key="11">
    <source>
        <dbReference type="ARBA" id="ARBA00023065"/>
    </source>
</evidence>
<keyword evidence="7 17" id="KW-0812">Transmembrane</keyword>
<sequence length="680" mass="75991">MSFTTALTGNPNVGKSALFNKLTGARQHVANWPGVTVEKRIGSLNKSNNQGSVKIVDLPGIYSLTSYSIEEIVTRSYLSDDEPDVIINVIDASNLERNLYLTLQLIELNKPLVIALNMMDVAKKRGMLIDIQKLSDLLGVPVIPIVAVKQMGIQELMNQTIAVAEKQQINAGEATLRIYDQSIENILGNIMRLLKRDSSNCDIKEERLRWTALRLLEGDQIILQTIKTNVSDSSFIQELEEIVHDSPFISRIIENRYEMITQIKQKVVEHKKECQLTITDTIDKILINRVLGIPIFLLIMWGVFLITFDILGTPLVDWVDSLFVTLLIPSVNQWLTALEVSSVLNSMISEGIIGGVGSVIVFVPQIFILYFFISLIEDSGYMARAAFIMDRLMRKIGLNGKAFIPMILGFGCSVPAVMAARTLEDENDRKVTMLVTPLMSCSARLPVYLIFVTVFFPHNSSAVVFSLYLLGILVAIGLGYILKKTILKGEYVPFILELPPYRIPEPTTIMLRVWERGKLFLIKAGTIIFGMSVIMWVLLHFSFNGVSEIDDSFLASIGKVISPIFAPLGFDNWQATVAIFAGFMAKEVVVSTMAIIYGLGDMDIASQSTYFHQFINNSFTALSAYSFMVFVLLYTPCIATLATIKRESGSYRWTFLAMVGQFMLAWTVAALIYQIGSLFF</sequence>
<feature type="binding site" evidence="15">
    <location>
        <begin position="9"/>
        <end position="16"/>
    </location>
    <ligand>
        <name>GTP</name>
        <dbReference type="ChEBI" id="CHEBI:37565"/>
        <label>1</label>
    </ligand>
</feature>
<evidence type="ECO:0000256" key="12">
    <source>
        <dbReference type="ARBA" id="ARBA00023134"/>
    </source>
</evidence>
<feature type="transmembrane region" description="Helical" evidence="17">
    <location>
        <begin position="290"/>
        <end position="310"/>
    </location>
</feature>
<keyword evidence="16" id="KW-0460">Magnesium</keyword>
<keyword evidence="8 15" id="KW-0547">Nucleotide-binding</keyword>
<evidence type="ECO:0000256" key="17">
    <source>
        <dbReference type="RuleBase" id="RU362098"/>
    </source>
</evidence>
<feature type="binding site" evidence="15">
    <location>
        <begin position="117"/>
        <end position="120"/>
    </location>
    <ligand>
        <name>GTP</name>
        <dbReference type="ChEBI" id="CHEBI:37565"/>
        <label>1</label>
    </ligand>
</feature>
<feature type="transmembrane region" description="Helical" evidence="17">
    <location>
        <begin position="462"/>
        <end position="482"/>
    </location>
</feature>
<evidence type="ECO:0000256" key="4">
    <source>
        <dbReference type="ARBA" id="ARBA00022475"/>
    </source>
</evidence>
<dbReference type="GO" id="GO:0046872">
    <property type="term" value="F:metal ion binding"/>
    <property type="evidence" value="ECO:0007669"/>
    <property type="project" value="UniProtKB-KW"/>
</dbReference>
<feature type="transmembrane region" description="Helical" evidence="17">
    <location>
        <begin position="553"/>
        <end position="570"/>
    </location>
</feature>
<comment type="similarity">
    <text evidence="17">Belongs to the TRAFAC class TrmE-Era-EngA-EngB-Septin-like GTPase superfamily. FeoB GTPase (TC 9.A.8) family.</text>
</comment>
<dbReference type="Gene3D" id="3.40.50.300">
    <property type="entry name" value="P-loop containing nucleotide triphosphate hydrolases"/>
    <property type="match status" value="1"/>
</dbReference>
<evidence type="ECO:0000256" key="16">
    <source>
        <dbReference type="PIRSR" id="PIRSR603373-2"/>
    </source>
</evidence>
<keyword evidence="16" id="KW-0479">Metal-binding</keyword>
<feature type="binding site" evidence="16">
    <location>
        <position position="24"/>
    </location>
    <ligand>
        <name>Mg(2+)</name>
        <dbReference type="ChEBI" id="CHEBI:18420"/>
        <label>2</label>
    </ligand>
</feature>
<evidence type="ECO:0000256" key="15">
    <source>
        <dbReference type="PIRSR" id="PIRSR603373-1"/>
    </source>
</evidence>
<dbReference type="PANTHER" id="PTHR43185">
    <property type="entry name" value="FERROUS IRON TRANSPORT PROTEIN B"/>
    <property type="match status" value="1"/>
</dbReference>
<keyword evidence="20" id="KW-1185">Reference proteome</keyword>
<comment type="function">
    <text evidence="1 17">Probable transporter of a GTP-driven Fe(2+) uptake system.</text>
</comment>
<protein>
    <recommendedName>
        <fullName evidence="14 17">Ferrous iron transport protein B</fullName>
    </recommendedName>
</protein>
<keyword evidence="11" id="KW-0406">Ion transport</keyword>
<gene>
    <name evidence="19" type="ORF">BHU72_06400</name>
</gene>
<dbReference type="PRINTS" id="PR00326">
    <property type="entry name" value="GTP1OBG"/>
</dbReference>
<feature type="transmembrane region" description="Helical" evidence="17">
    <location>
        <begin position="653"/>
        <end position="675"/>
    </location>
</feature>
<evidence type="ECO:0000256" key="9">
    <source>
        <dbReference type="ARBA" id="ARBA00022989"/>
    </source>
</evidence>
<dbReference type="Gene3D" id="1.10.287.1770">
    <property type="match status" value="1"/>
</dbReference>
<dbReference type="SUPFAM" id="SSF52540">
    <property type="entry name" value="P-loop containing nucleoside triphosphate hydrolases"/>
    <property type="match status" value="1"/>
</dbReference>
<dbReference type="Pfam" id="PF02421">
    <property type="entry name" value="FeoB_N"/>
    <property type="match status" value="1"/>
</dbReference>
<evidence type="ECO:0000256" key="3">
    <source>
        <dbReference type="ARBA" id="ARBA00022448"/>
    </source>
</evidence>
<evidence type="ECO:0000256" key="14">
    <source>
        <dbReference type="NCBIfam" id="TIGR00437"/>
    </source>
</evidence>
<dbReference type="FunFam" id="3.40.50.300:FF:000426">
    <property type="entry name" value="Ferrous iron transport protein B"/>
    <property type="match status" value="1"/>
</dbReference>
<dbReference type="CDD" id="cd01879">
    <property type="entry name" value="FeoB"/>
    <property type="match status" value="1"/>
</dbReference>
<dbReference type="PROSITE" id="PS51711">
    <property type="entry name" value="G_FEOB"/>
    <property type="match status" value="1"/>
</dbReference>
<comment type="subcellular location">
    <subcellularLocation>
        <location evidence="2">Cell inner membrane</location>
        <topology evidence="2">Multi-pass membrane protein</topology>
    </subcellularLocation>
    <subcellularLocation>
        <location evidence="17">Cell membrane</location>
        <topology evidence="17">Multi-pass membrane protein</topology>
    </subcellularLocation>
</comment>
<keyword evidence="12 15" id="KW-0342">GTP-binding</keyword>
<dbReference type="InterPro" id="IPR027417">
    <property type="entry name" value="P-loop_NTPase"/>
</dbReference>
<evidence type="ECO:0000256" key="1">
    <source>
        <dbReference type="ARBA" id="ARBA00003926"/>
    </source>
</evidence>
<evidence type="ECO:0000313" key="19">
    <source>
        <dbReference type="EMBL" id="OEH85231.1"/>
    </source>
</evidence>
<evidence type="ECO:0000256" key="13">
    <source>
        <dbReference type="ARBA" id="ARBA00023136"/>
    </source>
</evidence>
<dbReference type="Pfam" id="PF07664">
    <property type="entry name" value="FeoB_C"/>
    <property type="match status" value="1"/>
</dbReference>
<dbReference type="InterPro" id="IPR011642">
    <property type="entry name" value="Gate_dom"/>
</dbReference>
<evidence type="ECO:0000256" key="5">
    <source>
        <dbReference type="ARBA" id="ARBA00022496"/>
    </source>
</evidence>